<gene>
    <name evidence="1" type="ORF">MRATA1EN3_LOCUS16089</name>
</gene>
<sequence length="122" mass="12531">MLGVYLQDWGCMNTEGAVGTNPSLACPLALVASDQGPDTGMHPACLPDAAPWRQLALPGPASVCGSLQEVASGGLCPGGFEEHRGRGGTPSTAGGVQFSPRHPSDTGWGQRLDVLVFQMSVI</sequence>
<proteinExistence type="predicted"/>
<name>A0ACB0EW59_RANTA</name>
<organism evidence="1 2">
    <name type="scientific">Rangifer tarandus platyrhynchus</name>
    <name type="common">Svalbard reindeer</name>
    <dbReference type="NCBI Taxonomy" id="3082113"/>
    <lineage>
        <taxon>Eukaryota</taxon>
        <taxon>Metazoa</taxon>
        <taxon>Chordata</taxon>
        <taxon>Craniata</taxon>
        <taxon>Vertebrata</taxon>
        <taxon>Euteleostomi</taxon>
        <taxon>Mammalia</taxon>
        <taxon>Eutheria</taxon>
        <taxon>Laurasiatheria</taxon>
        <taxon>Artiodactyla</taxon>
        <taxon>Ruminantia</taxon>
        <taxon>Pecora</taxon>
        <taxon>Cervidae</taxon>
        <taxon>Odocoileinae</taxon>
        <taxon>Rangifer</taxon>
    </lineage>
</organism>
<dbReference type="EMBL" id="OX596112">
    <property type="protein sequence ID" value="CAI9704876.1"/>
    <property type="molecule type" value="Genomic_DNA"/>
</dbReference>
<evidence type="ECO:0000313" key="2">
    <source>
        <dbReference type="Proteomes" id="UP001162501"/>
    </source>
</evidence>
<reference evidence="1" key="1">
    <citation type="submission" date="2023-05" db="EMBL/GenBank/DDBJ databases">
        <authorList>
            <consortium name="ELIXIR-Norway"/>
        </authorList>
    </citation>
    <scope>NUCLEOTIDE SEQUENCE</scope>
</reference>
<accession>A0ACB0EW59</accession>
<protein>
    <submittedName>
        <fullName evidence="1">Uncharacterized protein</fullName>
    </submittedName>
</protein>
<evidence type="ECO:0000313" key="1">
    <source>
        <dbReference type="EMBL" id="CAI9704876.1"/>
    </source>
</evidence>
<dbReference type="Proteomes" id="UP001162501">
    <property type="component" value="Chromosome 28"/>
</dbReference>